<dbReference type="HOGENOM" id="CLU_007383_9_2_1"/>
<dbReference type="InterPro" id="IPR050425">
    <property type="entry name" value="NAD(P)_dehydrat-like"/>
</dbReference>
<dbReference type="Gene3D" id="3.40.50.720">
    <property type="entry name" value="NAD(P)-binding Rossmann-like Domain"/>
    <property type="match status" value="1"/>
</dbReference>
<feature type="domain" description="NAD-dependent epimerase/dehydratase" evidence="3">
    <location>
        <begin position="12"/>
        <end position="279"/>
    </location>
</feature>
<evidence type="ECO:0000259" key="3">
    <source>
        <dbReference type="Pfam" id="PF01370"/>
    </source>
</evidence>
<protein>
    <submittedName>
        <fullName evidence="4">D-lactaldehyde dehydrogenase</fullName>
    </submittedName>
</protein>
<dbReference type="EMBL" id="AWSO01000063">
    <property type="protein sequence ID" value="ESK95730.1"/>
    <property type="molecule type" value="Genomic_DNA"/>
</dbReference>
<dbReference type="STRING" id="1381753.V2XT80"/>
<dbReference type="SUPFAM" id="SSF51735">
    <property type="entry name" value="NAD(P)-binding Rossmann-fold domains"/>
    <property type="match status" value="1"/>
</dbReference>
<keyword evidence="5" id="KW-1185">Reference proteome</keyword>
<comment type="caution">
    <text evidence="4">The sequence shown here is derived from an EMBL/GenBank/DDBJ whole genome shotgun (WGS) entry which is preliminary data.</text>
</comment>
<evidence type="ECO:0000256" key="2">
    <source>
        <dbReference type="ARBA" id="ARBA00023445"/>
    </source>
</evidence>
<dbReference type="Proteomes" id="UP000017559">
    <property type="component" value="Unassembled WGS sequence"/>
</dbReference>
<evidence type="ECO:0000313" key="4">
    <source>
        <dbReference type="EMBL" id="ESK95730.1"/>
    </source>
</evidence>
<gene>
    <name evidence="4" type="ORF">Moror_12459</name>
</gene>
<dbReference type="GO" id="GO:0016616">
    <property type="term" value="F:oxidoreductase activity, acting on the CH-OH group of donors, NAD or NADP as acceptor"/>
    <property type="evidence" value="ECO:0007669"/>
    <property type="project" value="TreeGrafter"/>
</dbReference>
<dbReference type="PANTHER" id="PTHR10366">
    <property type="entry name" value="NAD DEPENDENT EPIMERASE/DEHYDRATASE"/>
    <property type="match status" value="1"/>
</dbReference>
<proteinExistence type="inferred from homology"/>
<dbReference type="PANTHER" id="PTHR10366:SF564">
    <property type="entry name" value="STEROL-4-ALPHA-CARBOXYLATE 3-DEHYDROGENASE, DECARBOXYLATING"/>
    <property type="match status" value="1"/>
</dbReference>
<dbReference type="OrthoDB" id="2735536at2759"/>
<sequence>MPIITNGSKAKVLVTGVSGYVATWVARVLLERGHDVVGTVRSDAKGKQVAVVFEKLGYTNGRFKWVVIEDIAQEGAFDEFVKDIDAIAHVASPFHYNAVDPQELIRPAVDGTIGVLESARKFGTLVRRVVVTSSTAAVYQVSPDPITLDESSWGDQAVQEVEAKGKDTPAATKYRASKTLAERAVWNYCETHKGKLKFDVTALNPSMVYGPEAGLLTSPSSLGTSAGAWFKTITTTEPDATGLTHDALSNKSVSWIDVRDLAEAHARAFEREEAGGERIIIAYSPSSWQQWLDVANAINPTSRPLAKGVPGLGADLPARITYLVGKAERILGISHTAPGRPTNGEGLFKYHSLEETSRDTLKDYEERGW</sequence>
<dbReference type="AlphaFoldDB" id="V2XT80"/>
<reference evidence="4 5" key="1">
    <citation type="journal article" date="2014" name="BMC Genomics">
        <title>Genome and secretome analysis of the hemibiotrophic fungal pathogen, Moniliophthora roreri, which causes frosty pod rot disease of cacao: mechanisms of the biotrophic and necrotrophic phases.</title>
        <authorList>
            <person name="Meinhardt L.W."/>
            <person name="Costa G.G.L."/>
            <person name="Thomazella D.P.T."/>
            <person name="Teixeira P.J.P.L."/>
            <person name="Carazzolle M.F."/>
            <person name="Schuster S.C."/>
            <person name="Carlson J.E."/>
            <person name="Guiltinan M.J."/>
            <person name="Mieczkowski P."/>
            <person name="Farmer A."/>
            <person name="Ramaraj T."/>
            <person name="Crozier J."/>
            <person name="Davis R.E."/>
            <person name="Shao J."/>
            <person name="Melnick R.L."/>
            <person name="Pereira G.A.G."/>
            <person name="Bailey B.A."/>
        </authorList>
    </citation>
    <scope>NUCLEOTIDE SEQUENCE [LARGE SCALE GENOMIC DNA]</scope>
    <source>
        <strain evidence="4 5">MCA 2997</strain>
    </source>
</reference>
<keyword evidence="1" id="KW-0560">Oxidoreductase</keyword>
<organism evidence="4 5">
    <name type="scientific">Moniliophthora roreri (strain MCA 2997)</name>
    <name type="common">Cocoa frosty pod rot fungus</name>
    <name type="synonym">Crinipellis roreri</name>
    <dbReference type="NCBI Taxonomy" id="1381753"/>
    <lineage>
        <taxon>Eukaryota</taxon>
        <taxon>Fungi</taxon>
        <taxon>Dikarya</taxon>
        <taxon>Basidiomycota</taxon>
        <taxon>Agaricomycotina</taxon>
        <taxon>Agaricomycetes</taxon>
        <taxon>Agaricomycetidae</taxon>
        <taxon>Agaricales</taxon>
        <taxon>Marasmiineae</taxon>
        <taxon>Marasmiaceae</taxon>
        <taxon>Moniliophthora</taxon>
    </lineage>
</organism>
<dbReference type="InterPro" id="IPR001509">
    <property type="entry name" value="Epimerase_deHydtase"/>
</dbReference>
<evidence type="ECO:0000313" key="5">
    <source>
        <dbReference type="Proteomes" id="UP000017559"/>
    </source>
</evidence>
<dbReference type="Pfam" id="PF01370">
    <property type="entry name" value="Epimerase"/>
    <property type="match status" value="1"/>
</dbReference>
<accession>V2XT80</accession>
<comment type="similarity">
    <text evidence="2">Belongs to the NAD(P)-dependent epimerase/dehydratase family. Dihydroflavonol-4-reductase subfamily.</text>
</comment>
<dbReference type="InterPro" id="IPR036291">
    <property type="entry name" value="NAD(P)-bd_dom_sf"/>
</dbReference>
<name>V2XT80_MONRO</name>
<dbReference type="KEGG" id="mrr:Moror_12459"/>
<evidence type="ECO:0000256" key="1">
    <source>
        <dbReference type="ARBA" id="ARBA00023002"/>
    </source>
</evidence>